<comment type="caution">
    <text evidence="1">The sequence shown here is derived from an EMBL/GenBank/DDBJ whole genome shotgun (WGS) entry which is preliminary data.</text>
</comment>
<accession>A0ABQ1GGD7</accession>
<keyword evidence="2" id="KW-1185">Reference proteome</keyword>
<evidence type="ECO:0000313" key="2">
    <source>
        <dbReference type="Proteomes" id="UP000609323"/>
    </source>
</evidence>
<sequence length="223" mass="25833">MDMLFTSDQDEQLIGRHEWGASFSKMMGQQNELPDDRLNSRFTYEEFRKAKIQGRYDALSWADAVQLLHEYPDIYIITDTEEIEPERIRQMFSTIVKEADEVDPSVLDRVVPQIYNQPMLAEVKAEYDFPQIIYTLYVSKDTDAEVVKFVRENHISAVTMSNTRADRKLISALSDLGVPSYIHTIDQMSDVLKFKAMGAYGFYSNRLSEGELRKPVWKILLGL</sequence>
<evidence type="ECO:0000313" key="1">
    <source>
        <dbReference type="EMBL" id="GGA43175.1"/>
    </source>
</evidence>
<dbReference type="EMBL" id="BMHF01000011">
    <property type="protein sequence ID" value="GGA43175.1"/>
    <property type="molecule type" value="Genomic_DNA"/>
</dbReference>
<protein>
    <recommendedName>
        <fullName evidence="3">GP-PDE domain-containing protein</fullName>
    </recommendedName>
</protein>
<gene>
    <name evidence="1" type="ORF">GCM10010917_30590</name>
</gene>
<evidence type="ECO:0008006" key="3">
    <source>
        <dbReference type="Google" id="ProtNLM"/>
    </source>
</evidence>
<reference evidence="2" key="1">
    <citation type="journal article" date="2019" name="Int. J. Syst. Evol. Microbiol.">
        <title>The Global Catalogue of Microorganisms (GCM) 10K type strain sequencing project: providing services to taxonomists for standard genome sequencing and annotation.</title>
        <authorList>
            <consortium name="The Broad Institute Genomics Platform"/>
            <consortium name="The Broad Institute Genome Sequencing Center for Infectious Disease"/>
            <person name="Wu L."/>
            <person name="Ma J."/>
        </authorList>
    </citation>
    <scope>NUCLEOTIDE SEQUENCE [LARGE SCALE GENOMIC DNA]</scope>
    <source>
        <strain evidence="2">CGMCC 1.15044</strain>
    </source>
</reference>
<dbReference type="InterPro" id="IPR017946">
    <property type="entry name" value="PLC-like_Pdiesterase_TIM-brl"/>
</dbReference>
<proteinExistence type="predicted"/>
<dbReference type="Gene3D" id="3.20.20.190">
    <property type="entry name" value="Phosphatidylinositol (PI) phosphodiesterase"/>
    <property type="match status" value="1"/>
</dbReference>
<organism evidence="1 2">
    <name type="scientific">Paenibacillus physcomitrellae</name>
    <dbReference type="NCBI Taxonomy" id="1619311"/>
    <lineage>
        <taxon>Bacteria</taxon>
        <taxon>Bacillati</taxon>
        <taxon>Bacillota</taxon>
        <taxon>Bacilli</taxon>
        <taxon>Bacillales</taxon>
        <taxon>Paenibacillaceae</taxon>
        <taxon>Paenibacillus</taxon>
    </lineage>
</organism>
<dbReference type="Proteomes" id="UP000609323">
    <property type="component" value="Unassembled WGS sequence"/>
</dbReference>
<dbReference type="SUPFAM" id="SSF51695">
    <property type="entry name" value="PLC-like phosphodiesterases"/>
    <property type="match status" value="1"/>
</dbReference>
<name>A0ABQ1GGD7_9BACL</name>
<dbReference type="RefSeq" id="WP_094094381.1">
    <property type="nucleotide sequence ID" value="NZ_BMHF01000011.1"/>
</dbReference>